<evidence type="ECO:0000256" key="7">
    <source>
        <dbReference type="ARBA" id="ARBA00023034"/>
    </source>
</evidence>
<evidence type="ECO:0000256" key="2">
    <source>
        <dbReference type="ARBA" id="ARBA00009063"/>
    </source>
</evidence>
<dbReference type="CDD" id="cd15845">
    <property type="entry name" value="SNARE_syntaxin16"/>
    <property type="match status" value="1"/>
</dbReference>
<reference evidence="12 13" key="1">
    <citation type="journal article" date="2010" name="Science">
        <title>Genomic analysis of organismal complexity in the multicellular green alga Volvox carteri.</title>
        <authorList>
            <person name="Prochnik S.E."/>
            <person name="Umen J."/>
            <person name="Nedelcu A.M."/>
            <person name="Hallmann A."/>
            <person name="Miller S.M."/>
            <person name="Nishii I."/>
            <person name="Ferris P."/>
            <person name="Kuo A."/>
            <person name="Mitros T."/>
            <person name="Fritz-Laylin L.K."/>
            <person name="Hellsten U."/>
            <person name="Chapman J."/>
            <person name="Simakov O."/>
            <person name="Rensing S.A."/>
            <person name="Terry A."/>
            <person name="Pangilinan J."/>
            <person name="Kapitonov V."/>
            <person name="Jurka J."/>
            <person name="Salamov A."/>
            <person name="Shapiro H."/>
            <person name="Schmutz J."/>
            <person name="Grimwood J."/>
            <person name="Lindquist E."/>
            <person name="Lucas S."/>
            <person name="Grigoriev I.V."/>
            <person name="Schmitt R."/>
            <person name="Kirk D."/>
            <person name="Rokhsar D.S."/>
        </authorList>
    </citation>
    <scope>NUCLEOTIDE SEQUENCE [LARGE SCALE GENOMIC DNA]</scope>
    <source>
        <strain evidence="13">f. Nagariensis / Eve</strain>
    </source>
</reference>
<evidence type="ECO:0000256" key="8">
    <source>
        <dbReference type="ARBA" id="ARBA00023054"/>
    </source>
</evidence>
<dbReference type="GO" id="GO:0031201">
    <property type="term" value="C:SNARE complex"/>
    <property type="evidence" value="ECO:0007669"/>
    <property type="project" value="TreeGrafter"/>
</dbReference>
<dbReference type="SMART" id="SM00397">
    <property type="entry name" value="t_SNARE"/>
    <property type="match status" value="1"/>
</dbReference>
<dbReference type="GO" id="GO:0006906">
    <property type="term" value="P:vesicle fusion"/>
    <property type="evidence" value="ECO:0007669"/>
    <property type="project" value="TreeGrafter"/>
</dbReference>
<feature type="transmembrane region" description="Helical" evidence="10">
    <location>
        <begin position="120"/>
        <end position="141"/>
    </location>
</feature>
<protein>
    <recommendedName>
        <fullName evidence="11">t-SNARE coiled-coil homology domain-containing protein</fullName>
    </recommendedName>
</protein>
<dbReference type="KEGG" id="vcn:VOLCADRAFT_99860"/>
<dbReference type="GO" id="GO:0000139">
    <property type="term" value="C:Golgi membrane"/>
    <property type="evidence" value="ECO:0007669"/>
    <property type="project" value="UniProtKB-SubCell"/>
</dbReference>
<accession>D8UIU0</accession>
<dbReference type="eggNOG" id="KOG0809">
    <property type="taxonomic scope" value="Eukaryota"/>
</dbReference>
<sequence length="144" mass="16411">MVNQVRVKILPSGKVPENWGKVRGLICKTGGELMDPGFTQAQMAMVDISTYLVNEQDMEIRKILKTIEEVVQIMNDLDVLVIKQGTMLDRIDQNITQTAIRMEDGVRQLQVAEMTQKRGCMFMCIITLIHLIVLMLIIIVIRHT</sequence>
<evidence type="ECO:0000256" key="3">
    <source>
        <dbReference type="ARBA" id="ARBA00022448"/>
    </source>
</evidence>
<dbReference type="InterPro" id="IPR045242">
    <property type="entry name" value="Syntaxin"/>
</dbReference>
<evidence type="ECO:0000256" key="1">
    <source>
        <dbReference type="ARBA" id="ARBA00004409"/>
    </source>
</evidence>
<dbReference type="InterPro" id="IPR000727">
    <property type="entry name" value="T_SNARE_dom"/>
</dbReference>
<gene>
    <name evidence="12" type="ORF">VOLCADRAFT_99860</name>
</gene>
<dbReference type="RefSeq" id="XP_002958571.1">
    <property type="nucleotide sequence ID" value="XM_002958525.1"/>
</dbReference>
<dbReference type="InParanoid" id="D8UIU0"/>
<dbReference type="SUPFAM" id="SSF58038">
    <property type="entry name" value="SNARE fusion complex"/>
    <property type="match status" value="1"/>
</dbReference>
<evidence type="ECO:0000256" key="4">
    <source>
        <dbReference type="ARBA" id="ARBA00022692"/>
    </source>
</evidence>
<comment type="subcellular location">
    <subcellularLocation>
        <location evidence="1">Golgi apparatus membrane</location>
        <topology evidence="1">Single-pass type IV membrane protein</topology>
    </subcellularLocation>
</comment>
<evidence type="ECO:0000256" key="9">
    <source>
        <dbReference type="ARBA" id="ARBA00023136"/>
    </source>
</evidence>
<keyword evidence="8" id="KW-0175">Coiled coil</keyword>
<dbReference type="GO" id="GO:0005484">
    <property type="term" value="F:SNAP receptor activity"/>
    <property type="evidence" value="ECO:0007669"/>
    <property type="project" value="InterPro"/>
</dbReference>
<comment type="similarity">
    <text evidence="2">Belongs to the syntaxin family.</text>
</comment>
<dbReference type="PANTHER" id="PTHR19957">
    <property type="entry name" value="SYNTAXIN"/>
    <property type="match status" value="1"/>
</dbReference>
<dbReference type="Pfam" id="PF05739">
    <property type="entry name" value="SNARE"/>
    <property type="match status" value="1"/>
</dbReference>
<dbReference type="PANTHER" id="PTHR19957:SF83">
    <property type="entry name" value="SYNTAXIN-16"/>
    <property type="match status" value="1"/>
</dbReference>
<dbReference type="STRING" id="3068.D8UIU0"/>
<evidence type="ECO:0000256" key="6">
    <source>
        <dbReference type="ARBA" id="ARBA00022989"/>
    </source>
</evidence>
<keyword evidence="7" id="KW-0333">Golgi apparatus</keyword>
<keyword evidence="5" id="KW-0653">Protein transport</keyword>
<keyword evidence="13" id="KW-1185">Reference proteome</keyword>
<evidence type="ECO:0000256" key="5">
    <source>
        <dbReference type="ARBA" id="ARBA00022927"/>
    </source>
</evidence>
<keyword evidence="9 10" id="KW-0472">Membrane</keyword>
<dbReference type="GO" id="GO:0000149">
    <property type="term" value="F:SNARE binding"/>
    <property type="evidence" value="ECO:0007669"/>
    <property type="project" value="TreeGrafter"/>
</dbReference>
<proteinExistence type="inferred from homology"/>
<evidence type="ECO:0000259" key="11">
    <source>
        <dbReference type="PROSITE" id="PS50192"/>
    </source>
</evidence>
<dbReference type="GeneID" id="9628030"/>
<dbReference type="GO" id="GO:0048278">
    <property type="term" value="P:vesicle docking"/>
    <property type="evidence" value="ECO:0007669"/>
    <property type="project" value="TreeGrafter"/>
</dbReference>
<dbReference type="EMBL" id="GL378418">
    <property type="protein sequence ID" value="EFJ40367.1"/>
    <property type="molecule type" value="Genomic_DNA"/>
</dbReference>
<dbReference type="OrthoDB" id="10251371at2759"/>
<evidence type="ECO:0000256" key="10">
    <source>
        <dbReference type="SAM" id="Phobius"/>
    </source>
</evidence>
<evidence type="ECO:0000313" key="13">
    <source>
        <dbReference type="Proteomes" id="UP000001058"/>
    </source>
</evidence>
<dbReference type="GO" id="GO:0006886">
    <property type="term" value="P:intracellular protein transport"/>
    <property type="evidence" value="ECO:0007669"/>
    <property type="project" value="InterPro"/>
</dbReference>
<keyword evidence="6 10" id="KW-1133">Transmembrane helix</keyword>
<dbReference type="Gene3D" id="1.20.5.110">
    <property type="match status" value="1"/>
</dbReference>
<dbReference type="AlphaFoldDB" id="D8UIU0"/>
<evidence type="ECO:0000313" key="12">
    <source>
        <dbReference type="EMBL" id="EFJ40367.1"/>
    </source>
</evidence>
<keyword evidence="4 10" id="KW-0812">Transmembrane</keyword>
<dbReference type="PROSITE" id="PS00914">
    <property type="entry name" value="SYNTAXIN"/>
    <property type="match status" value="1"/>
</dbReference>
<dbReference type="Proteomes" id="UP000001058">
    <property type="component" value="Unassembled WGS sequence"/>
</dbReference>
<feature type="domain" description="T-SNARE coiled-coil homology" evidence="11">
    <location>
        <begin position="50"/>
        <end position="112"/>
    </location>
</feature>
<keyword evidence="3" id="KW-0813">Transport</keyword>
<dbReference type="PROSITE" id="PS50192">
    <property type="entry name" value="T_SNARE"/>
    <property type="match status" value="1"/>
</dbReference>
<organism evidence="13">
    <name type="scientific">Volvox carteri f. nagariensis</name>
    <dbReference type="NCBI Taxonomy" id="3068"/>
    <lineage>
        <taxon>Eukaryota</taxon>
        <taxon>Viridiplantae</taxon>
        <taxon>Chlorophyta</taxon>
        <taxon>core chlorophytes</taxon>
        <taxon>Chlorophyceae</taxon>
        <taxon>CS clade</taxon>
        <taxon>Chlamydomonadales</taxon>
        <taxon>Volvocaceae</taxon>
        <taxon>Volvox</taxon>
    </lineage>
</organism>
<name>D8UIU0_VOLCA</name>
<dbReference type="InterPro" id="IPR006012">
    <property type="entry name" value="Syntaxin/epimorphin_CS"/>
</dbReference>